<evidence type="ECO:0000256" key="1">
    <source>
        <dbReference type="SAM" id="Coils"/>
    </source>
</evidence>
<dbReference type="AlphaFoldDB" id="B7PTR4"/>
<organism>
    <name type="scientific">Ixodes scapularis</name>
    <name type="common">Black-legged tick</name>
    <name type="synonym">Deer tick</name>
    <dbReference type="NCBI Taxonomy" id="6945"/>
    <lineage>
        <taxon>Eukaryota</taxon>
        <taxon>Metazoa</taxon>
        <taxon>Ecdysozoa</taxon>
        <taxon>Arthropoda</taxon>
        <taxon>Chelicerata</taxon>
        <taxon>Arachnida</taxon>
        <taxon>Acari</taxon>
        <taxon>Parasitiformes</taxon>
        <taxon>Ixodida</taxon>
        <taxon>Ixodoidea</taxon>
        <taxon>Ixodidae</taxon>
        <taxon>Ixodinae</taxon>
        <taxon>Ixodes</taxon>
    </lineage>
</organism>
<evidence type="ECO:0000313" key="4">
    <source>
        <dbReference type="Proteomes" id="UP000001555"/>
    </source>
</evidence>
<gene>
    <name evidence="2" type="ORF">IscW_ISCW007117</name>
</gene>
<dbReference type="VEuPathDB" id="VectorBase:ISCP_028945"/>
<dbReference type="EMBL" id="ABJB010746828">
    <property type="status" value="NOT_ANNOTATED_CDS"/>
    <property type="molecule type" value="Genomic_DNA"/>
</dbReference>
<dbReference type="EMBL" id="DS787683">
    <property type="protein sequence ID" value="EEC09986.1"/>
    <property type="molecule type" value="Genomic_DNA"/>
</dbReference>
<feature type="coiled-coil region" evidence="1">
    <location>
        <begin position="38"/>
        <end position="65"/>
    </location>
</feature>
<dbReference type="PANTHER" id="PTHR21974">
    <property type="entry name" value="RE15880P"/>
    <property type="match status" value="1"/>
</dbReference>
<keyword evidence="4" id="KW-1185">Reference proteome</keyword>
<dbReference type="Proteomes" id="UP000001555">
    <property type="component" value="Unassembled WGS sequence"/>
</dbReference>
<dbReference type="EMBL" id="ABJB010202534">
    <property type="status" value="NOT_ANNOTATED_CDS"/>
    <property type="molecule type" value="Genomic_DNA"/>
</dbReference>
<dbReference type="EMBL" id="ABJB010297785">
    <property type="status" value="NOT_ANNOTATED_CDS"/>
    <property type="molecule type" value="Genomic_DNA"/>
</dbReference>
<dbReference type="OrthoDB" id="6432391at2759"/>
<dbReference type="GO" id="GO:0005929">
    <property type="term" value="C:cilium"/>
    <property type="evidence" value="ECO:0000318"/>
    <property type="project" value="GO_Central"/>
</dbReference>
<dbReference type="VEuPathDB" id="VectorBase:ISCI007117"/>
<dbReference type="EMBL" id="ABJB010697778">
    <property type="status" value="NOT_ANNOTATED_CDS"/>
    <property type="molecule type" value="Genomic_DNA"/>
</dbReference>
<proteinExistence type="predicted"/>
<dbReference type="HOGENOM" id="CLU_998469_0_0_1"/>
<dbReference type="EnsemblMetazoa" id="ISCW007117-RA">
    <property type="protein sequence ID" value="ISCW007117-PA"/>
    <property type="gene ID" value="ISCW007117"/>
</dbReference>
<dbReference type="PANTHER" id="PTHR21974:SF2">
    <property type="entry name" value="RE15880P"/>
    <property type="match status" value="1"/>
</dbReference>
<dbReference type="EMBL" id="ABJB010482865">
    <property type="status" value="NOT_ANNOTATED_CDS"/>
    <property type="molecule type" value="Genomic_DNA"/>
</dbReference>
<dbReference type="InParanoid" id="B7PTR4"/>
<name>B7PTR4_IXOSC</name>
<reference evidence="3" key="2">
    <citation type="submission" date="2020-05" db="UniProtKB">
        <authorList>
            <consortium name="EnsemblMetazoa"/>
        </authorList>
    </citation>
    <scope>IDENTIFICATION</scope>
    <source>
        <strain evidence="3">wikel</strain>
    </source>
</reference>
<sequence>MAQISQESLHLYLKHEKRIQLLERRRTLQSYQVKVDLLQQLEVAATNLENDRQRLSQMLKAVTDLFGEDELMTIKDELLKQRELEGLLPEQEEYLDNMNRLEVCQNELKATQAQIEVIQKEIKVLSKECEELAQLYQDRDNLLDTIFGGSSGSELEGQLALDLEKLQICKQQVDHTHFKWSQALLMAVTYIFTDMKTPDRYEHALNCYHTTYRRAGALKQWIELVIKNVINHDLDILEERCHEKFAQLRKERVRLIQQRMKNNTGKDLILVNENSRTAE</sequence>
<dbReference type="PaxDb" id="6945-B7PTR4"/>
<evidence type="ECO:0000313" key="2">
    <source>
        <dbReference type="EMBL" id="EEC09986.1"/>
    </source>
</evidence>
<protein>
    <submittedName>
        <fullName evidence="2 3">Uncharacterized protein</fullName>
    </submittedName>
</protein>
<evidence type="ECO:0000313" key="3">
    <source>
        <dbReference type="EnsemblMetazoa" id="ISCW007117-PA"/>
    </source>
</evidence>
<reference evidence="2 4" key="1">
    <citation type="submission" date="2008-03" db="EMBL/GenBank/DDBJ databases">
        <title>Annotation of Ixodes scapularis.</title>
        <authorList>
            <consortium name="Ixodes scapularis Genome Project Consortium"/>
            <person name="Caler E."/>
            <person name="Hannick L.I."/>
            <person name="Bidwell S."/>
            <person name="Joardar V."/>
            <person name="Thiagarajan M."/>
            <person name="Amedeo P."/>
            <person name="Galinsky K.J."/>
            <person name="Schobel S."/>
            <person name="Inman J."/>
            <person name="Hostetler J."/>
            <person name="Miller J."/>
            <person name="Hammond M."/>
            <person name="Megy K."/>
            <person name="Lawson D."/>
            <person name="Kodira C."/>
            <person name="Sutton G."/>
            <person name="Meyer J."/>
            <person name="Hill C.A."/>
            <person name="Birren B."/>
            <person name="Nene V."/>
            <person name="Collins F."/>
            <person name="Alarcon-Chaidez F."/>
            <person name="Wikel S."/>
            <person name="Strausberg R."/>
        </authorList>
    </citation>
    <scope>NUCLEOTIDE SEQUENCE [LARGE SCALE GENOMIC DNA]</scope>
    <source>
        <strain evidence="4">Wikel</strain>
        <strain evidence="2">Wikel colony</strain>
    </source>
</reference>
<keyword evidence="1" id="KW-0175">Coiled coil</keyword>
<dbReference type="VEuPathDB" id="VectorBase:ISCW007117"/>
<accession>B7PTR4</accession>
<feature type="coiled-coil region" evidence="1">
    <location>
        <begin position="101"/>
        <end position="135"/>
    </location>
</feature>